<keyword evidence="2" id="KW-1185">Reference proteome</keyword>
<evidence type="ECO:0000259" key="1">
    <source>
        <dbReference type="PROSITE" id="PS50097"/>
    </source>
</evidence>
<evidence type="ECO:0000313" key="2">
    <source>
        <dbReference type="Proteomes" id="UP000887577"/>
    </source>
</evidence>
<accession>A0A914XT19</accession>
<name>A0A914XT19_9BILA</name>
<proteinExistence type="predicted"/>
<dbReference type="PANTHER" id="PTHR24413">
    <property type="entry name" value="SPECKLE-TYPE POZ PROTEIN"/>
    <property type="match status" value="1"/>
</dbReference>
<dbReference type="PROSITE" id="PS50097">
    <property type="entry name" value="BTB"/>
    <property type="match status" value="1"/>
</dbReference>
<sequence length="119" mass="13844">MPKISKTFVNHSDALGLQLWKQNESKDFTIIVDEKEIDAHKNVLAARSLVFARMFESGMKEAEENKVEIKDFPFEIVEAAIKLCYHHSLVPYITLNDKMLILQFFNKYDIQSLKILKVI</sequence>
<dbReference type="InterPro" id="IPR011333">
    <property type="entry name" value="SKP1/BTB/POZ_sf"/>
</dbReference>
<dbReference type="SUPFAM" id="SSF54695">
    <property type="entry name" value="POZ domain"/>
    <property type="match status" value="1"/>
</dbReference>
<evidence type="ECO:0000313" key="3">
    <source>
        <dbReference type="WBParaSite" id="PSU_v2.g10108.t1"/>
    </source>
</evidence>
<protein>
    <submittedName>
        <fullName evidence="3">BTB domain-containing protein</fullName>
    </submittedName>
</protein>
<organism evidence="2 3">
    <name type="scientific">Panagrolaimus superbus</name>
    <dbReference type="NCBI Taxonomy" id="310955"/>
    <lineage>
        <taxon>Eukaryota</taxon>
        <taxon>Metazoa</taxon>
        <taxon>Ecdysozoa</taxon>
        <taxon>Nematoda</taxon>
        <taxon>Chromadorea</taxon>
        <taxon>Rhabditida</taxon>
        <taxon>Tylenchina</taxon>
        <taxon>Panagrolaimomorpha</taxon>
        <taxon>Panagrolaimoidea</taxon>
        <taxon>Panagrolaimidae</taxon>
        <taxon>Panagrolaimus</taxon>
    </lineage>
</organism>
<dbReference type="InterPro" id="IPR000210">
    <property type="entry name" value="BTB/POZ_dom"/>
</dbReference>
<dbReference type="WBParaSite" id="PSU_v2.g10108.t1">
    <property type="protein sequence ID" value="PSU_v2.g10108.t1"/>
    <property type="gene ID" value="PSU_v2.g10108"/>
</dbReference>
<dbReference type="Gene3D" id="3.30.710.10">
    <property type="entry name" value="Potassium Channel Kv1.1, Chain A"/>
    <property type="match status" value="1"/>
</dbReference>
<dbReference type="Proteomes" id="UP000887577">
    <property type="component" value="Unplaced"/>
</dbReference>
<dbReference type="SMART" id="SM00225">
    <property type="entry name" value="BTB"/>
    <property type="match status" value="1"/>
</dbReference>
<dbReference type="Pfam" id="PF00651">
    <property type="entry name" value="BTB"/>
    <property type="match status" value="1"/>
</dbReference>
<dbReference type="AlphaFoldDB" id="A0A914XT19"/>
<reference evidence="3" key="1">
    <citation type="submission" date="2022-11" db="UniProtKB">
        <authorList>
            <consortium name="WormBaseParasite"/>
        </authorList>
    </citation>
    <scope>IDENTIFICATION</scope>
</reference>
<feature type="domain" description="BTB" evidence="1">
    <location>
        <begin position="26"/>
        <end position="85"/>
    </location>
</feature>
<dbReference type="CDD" id="cd18186">
    <property type="entry name" value="BTB_POZ_ZBTB_KLHL-like"/>
    <property type="match status" value="1"/>
</dbReference>